<proteinExistence type="predicted"/>
<evidence type="ECO:0000313" key="2">
    <source>
        <dbReference type="Proteomes" id="UP000308886"/>
    </source>
</evidence>
<reference evidence="1" key="1">
    <citation type="submission" date="2019-04" db="EMBL/GenBank/DDBJ databases">
        <title>Microbes associate with the intestines of laboratory mice.</title>
        <authorList>
            <person name="Navarre W."/>
            <person name="Wong E."/>
            <person name="Huang K."/>
            <person name="Tropini C."/>
            <person name="Ng K."/>
            <person name="Yu B."/>
        </authorList>
    </citation>
    <scope>NUCLEOTIDE SEQUENCE</scope>
    <source>
        <strain evidence="1">NM73_A23</strain>
    </source>
</reference>
<comment type="caution">
    <text evidence="1">The sequence shown here is derived from an EMBL/GenBank/DDBJ whole genome shotgun (WGS) entry which is preliminary data.</text>
</comment>
<evidence type="ECO:0000313" key="1">
    <source>
        <dbReference type="EMBL" id="TGX83821.1"/>
    </source>
</evidence>
<gene>
    <name evidence="1" type="ORF">E5358_01175</name>
</gene>
<sequence>MTTITIEITNPSILSRLKETLSTFEGIRIIKSDKHSQMQKAVEDAHAGNNFRAESVDELMNHLMA</sequence>
<name>A0AC61QT48_9BACT</name>
<accession>A0AC61QT48</accession>
<keyword evidence="2" id="KW-1185">Reference proteome</keyword>
<dbReference type="EMBL" id="SRZC01000002">
    <property type="protein sequence ID" value="TGX83821.1"/>
    <property type="molecule type" value="Genomic_DNA"/>
</dbReference>
<dbReference type="Proteomes" id="UP000308886">
    <property type="component" value="Unassembled WGS sequence"/>
</dbReference>
<protein>
    <submittedName>
        <fullName evidence="1">Uncharacterized protein</fullName>
    </submittedName>
</protein>
<organism evidence="1 2">
    <name type="scientific">Palleniella muris</name>
    <dbReference type="NCBI Taxonomy" id="3038145"/>
    <lineage>
        <taxon>Bacteria</taxon>
        <taxon>Pseudomonadati</taxon>
        <taxon>Bacteroidota</taxon>
        <taxon>Bacteroidia</taxon>
        <taxon>Bacteroidales</taxon>
        <taxon>Prevotellaceae</taxon>
        <taxon>Palleniella</taxon>
    </lineage>
</organism>